<keyword evidence="4" id="KW-0411">Iron-sulfur</keyword>
<comment type="caution">
    <text evidence="6">The sequence shown here is derived from an EMBL/GenBank/DDBJ whole genome shotgun (WGS) entry which is preliminary data.</text>
</comment>
<keyword evidence="1" id="KW-0004">4Fe-4S</keyword>
<evidence type="ECO:0000313" key="7">
    <source>
        <dbReference type="Proteomes" id="UP000005396"/>
    </source>
</evidence>
<proteinExistence type="predicted"/>
<protein>
    <recommendedName>
        <fullName evidence="5">4Fe-4S ferredoxin-type domain-containing protein</fullName>
    </recommendedName>
</protein>
<reference evidence="6 7" key="1">
    <citation type="submission" date="2007-08" db="EMBL/GenBank/DDBJ databases">
        <authorList>
            <person name="Fulton L."/>
            <person name="Clifton S."/>
            <person name="Fulton B."/>
            <person name="Xu J."/>
            <person name="Minx P."/>
            <person name="Pepin K.H."/>
            <person name="Johnson M."/>
            <person name="Thiruvilangam P."/>
            <person name="Bhonagiri V."/>
            <person name="Nash W.E."/>
            <person name="Mardis E.R."/>
            <person name="Wilson R.K."/>
        </authorList>
    </citation>
    <scope>NUCLEOTIDE SEQUENCE [LARGE SCALE GENOMIC DNA]</scope>
    <source>
        <strain evidence="7">ATCC BAA-613 / DSM 15670 / CCUG 46953 / JCM 12243 / WAL 16351</strain>
    </source>
</reference>
<dbReference type="SUPFAM" id="SSF54862">
    <property type="entry name" value="4Fe-4S ferredoxins"/>
    <property type="match status" value="1"/>
</dbReference>
<dbReference type="PROSITE" id="PS51379">
    <property type="entry name" value="4FE4S_FER_2"/>
    <property type="match status" value="2"/>
</dbReference>
<dbReference type="HOGENOM" id="CLU_139698_5_3_9"/>
<dbReference type="InterPro" id="IPR017900">
    <property type="entry name" value="4Fe4S_Fe_S_CS"/>
</dbReference>
<dbReference type="GO" id="GO:0046872">
    <property type="term" value="F:metal ion binding"/>
    <property type="evidence" value="ECO:0007669"/>
    <property type="project" value="UniProtKB-KW"/>
</dbReference>
<dbReference type="AlphaFoldDB" id="A8RJL5"/>
<dbReference type="InterPro" id="IPR050572">
    <property type="entry name" value="Fe-S_Ferredoxin"/>
</dbReference>
<dbReference type="EMBL" id="ABCC02000011">
    <property type="protein sequence ID" value="EDP18588.1"/>
    <property type="molecule type" value="Genomic_DNA"/>
</dbReference>
<evidence type="ECO:0000256" key="4">
    <source>
        <dbReference type="ARBA" id="ARBA00023014"/>
    </source>
</evidence>
<feature type="domain" description="4Fe-4S ferredoxin-type" evidence="5">
    <location>
        <begin position="62"/>
        <end position="91"/>
    </location>
</feature>
<evidence type="ECO:0000313" key="6">
    <source>
        <dbReference type="EMBL" id="EDP18588.1"/>
    </source>
</evidence>
<accession>A8RJL5</accession>
<feature type="domain" description="4Fe-4S ferredoxin-type" evidence="5">
    <location>
        <begin position="31"/>
        <end position="60"/>
    </location>
</feature>
<gene>
    <name evidence="6" type="ORF">CLOBOL_00950</name>
</gene>
<dbReference type="PROSITE" id="PS00198">
    <property type="entry name" value="4FE4S_FER_1"/>
    <property type="match status" value="2"/>
</dbReference>
<dbReference type="eggNOG" id="COG1146">
    <property type="taxonomic scope" value="Bacteria"/>
</dbReference>
<organism evidence="6 7">
    <name type="scientific">Enterocloster bolteae (strain ATCC BAA-613 / DSM 15670 / CCUG 46953 / JCM 12243 / WAL 16351)</name>
    <name type="common">Clostridium bolteae</name>
    <dbReference type="NCBI Taxonomy" id="411902"/>
    <lineage>
        <taxon>Bacteria</taxon>
        <taxon>Bacillati</taxon>
        <taxon>Bacillota</taxon>
        <taxon>Clostridia</taxon>
        <taxon>Lachnospirales</taxon>
        <taxon>Lachnospiraceae</taxon>
        <taxon>Enterocloster</taxon>
    </lineage>
</organism>
<evidence type="ECO:0000256" key="3">
    <source>
        <dbReference type="ARBA" id="ARBA00023004"/>
    </source>
</evidence>
<keyword evidence="3" id="KW-0408">Iron</keyword>
<dbReference type="PaxDb" id="411902-CLOBOL_00950"/>
<keyword evidence="2" id="KW-0479">Metal-binding</keyword>
<dbReference type="PANTHER" id="PTHR43687:SF4">
    <property type="entry name" value="BLR5484 PROTEIN"/>
    <property type="match status" value="1"/>
</dbReference>
<dbReference type="PANTHER" id="PTHR43687">
    <property type="entry name" value="ADENYLYLSULFATE REDUCTASE, BETA SUBUNIT"/>
    <property type="match status" value="1"/>
</dbReference>
<dbReference type="Gene3D" id="3.30.70.20">
    <property type="match status" value="1"/>
</dbReference>
<evidence type="ECO:0000259" key="5">
    <source>
        <dbReference type="PROSITE" id="PS51379"/>
    </source>
</evidence>
<evidence type="ECO:0000256" key="1">
    <source>
        <dbReference type="ARBA" id="ARBA00022485"/>
    </source>
</evidence>
<dbReference type="Proteomes" id="UP000005396">
    <property type="component" value="Unassembled WGS sequence"/>
</dbReference>
<dbReference type="InterPro" id="IPR017896">
    <property type="entry name" value="4Fe4S_Fe-S-bd"/>
</dbReference>
<name>A8RJL5_ENTBW</name>
<dbReference type="GO" id="GO:0051539">
    <property type="term" value="F:4 iron, 4 sulfur cluster binding"/>
    <property type="evidence" value="ECO:0007669"/>
    <property type="project" value="UniProtKB-KW"/>
</dbReference>
<dbReference type="Pfam" id="PF12838">
    <property type="entry name" value="Fer4_7"/>
    <property type="match status" value="1"/>
</dbReference>
<reference evidence="6 7" key="2">
    <citation type="submission" date="2007-09" db="EMBL/GenBank/DDBJ databases">
        <title>Draft genome sequence of Clostridium bolteae (ATCC BAA-613).</title>
        <authorList>
            <person name="Sudarsanam P."/>
            <person name="Ley R."/>
            <person name="Guruge J."/>
            <person name="Turnbaugh P.J."/>
            <person name="Mahowald M."/>
            <person name="Liep D."/>
            <person name="Gordon J."/>
        </authorList>
    </citation>
    <scope>NUCLEOTIDE SEQUENCE [LARGE SCALE GENOMIC DNA]</scope>
    <source>
        <strain evidence="7">ATCC BAA-613 / DSM 15670 / CCUG 46953 / JCM 12243 / WAL 16351</strain>
    </source>
</reference>
<sequence>MNYNFYYINFTNKKQSPIMKTRNKKGGFNLSTITINQKWCKTCGICIAFCPRHVFKMNENGYPYPARQEDCIGCRLCELRCPDFAVKVEEG</sequence>
<evidence type="ECO:0000256" key="2">
    <source>
        <dbReference type="ARBA" id="ARBA00022723"/>
    </source>
</evidence>